<dbReference type="EMBL" id="GL870880">
    <property type="protein sequence ID" value="EIJ87911.1"/>
    <property type="molecule type" value="Genomic_DNA"/>
</dbReference>
<reference evidence="2" key="1">
    <citation type="submission" date="2011-01" db="EMBL/GenBank/DDBJ databases">
        <title>The Genome Sequence of Nematocida parisii strain ERTm3.</title>
        <authorList>
            <consortium name="The Broad Institute Genome Sequencing Platform"/>
            <consortium name="The Broad Institute Genome Sequencing Center for Infectious Disease"/>
            <person name="Cuomo C."/>
            <person name="Troemel E."/>
            <person name="Young S.K."/>
            <person name="Zeng Q."/>
            <person name="Gargeya S."/>
            <person name="Fitzgerald M."/>
            <person name="Haas B."/>
            <person name="Abouelleil A."/>
            <person name="Alvarado L."/>
            <person name="Arachchi H.M."/>
            <person name="Berlin A."/>
            <person name="Chapman S.B."/>
            <person name="Gearin G."/>
            <person name="Goldberg J."/>
            <person name="Griggs A."/>
            <person name="Gujja S."/>
            <person name="Hansen M."/>
            <person name="Heiman D."/>
            <person name="Howarth C."/>
            <person name="Larimer J."/>
            <person name="Lui A."/>
            <person name="MacDonald P.J.P."/>
            <person name="McCowen C."/>
            <person name="Montmayeur A."/>
            <person name="Murphy C."/>
            <person name="Neiman D."/>
            <person name="Pearson M."/>
            <person name="Priest M."/>
            <person name="Roberts A."/>
            <person name="Saif S."/>
            <person name="Shea T."/>
            <person name="Sisk P."/>
            <person name="Stolte C."/>
            <person name="Sykes S."/>
            <person name="Wortman J."/>
            <person name="Nusbaum C."/>
            <person name="Birren B."/>
        </authorList>
    </citation>
    <scope>NUCLEOTIDE SEQUENCE</scope>
    <source>
        <strain evidence="2">ERTm3</strain>
    </source>
</reference>
<evidence type="ECO:0000313" key="2">
    <source>
        <dbReference type="EMBL" id="EIJ87911.1"/>
    </source>
</evidence>
<sequence>MSERISHARCKAILKAIECDTSEDESKLFTKLYGLLVMSIRNKYNDITESVKSRIISVYKKRKGFSLFISGEFLNDLKAQLNGDTLDSDKEYLEKILKVKLGRKKKSEVEIKEFKEFEPALKTSEGSVRGGKGSSKRRIKSERSKAKTESADYIRKKRREDKEYYERLKRMEGLLKKQ</sequence>
<dbReference type="VEuPathDB" id="MicrosporidiaDB:NEQG_01983"/>
<evidence type="ECO:0000313" key="3">
    <source>
        <dbReference type="Proteomes" id="UP000002872"/>
    </source>
</evidence>
<name>I3EFB4_NEMP3</name>
<dbReference type="Proteomes" id="UP000002872">
    <property type="component" value="Unassembled WGS sequence"/>
</dbReference>
<feature type="compositionally biased region" description="Basic and acidic residues" evidence="1">
    <location>
        <begin position="141"/>
        <end position="154"/>
    </location>
</feature>
<dbReference type="OMA" id="RISHARC"/>
<accession>I3EFB4</accession>
<evidence type="ECO:0000256" key="1">
    <source>
        <dbReference type="SAM" id="MobiDB-lite"/>
    </source>
</evidence>
<dbReference type="InParanoid" id="I3EFB4"/>
<dbReference type="AlphaFoldDB" id="I3EFB4"/>
<keyword evidence="3" id="KW-1185">Reference proteome</keyword>
<organism evidence="2 3">
    <name type="scientific">Nematocida parisii (strain ERTm3)</name>
    <name type="common">Nematode killer fungus</name>
    <dbReference type="NCBI Taxonomy" id="935791"/>
    <lineage>
        <taxon>Eukaryota</taxon>
        <taxon>Fungi</taxon>
        <taxon>Fungi incertae sedis</taxon>
        <taxon>Microsporidia</taxon>
        <taxon>Nematocida</taxon>
    </lineage>
</organism>
<proteinExistence type="predicted"/>
<protein>
    <submittedName>
        <fullName evidence="2">Uncharacterized protein</fullName>
    </submittedName>
</protein>
<dbReference type="HOGENOM" id="CLU_1511005_0_0_1"/>
<dbReference type="OrthoDB" id="2189258at2759"/>
<feature type="region of interest" description="Disordered" evidence="1">
    <location>
        <begin position="122"/>
        <end position="154"/>
    </location>
</feature>
<gene>
    <name evidence="2" type="ORF">NEQG_01983</name>
</gene>